<dbReference type="GO" id="GO:0005886">
    <property type="term" value="C:plasma membrane"/>
    <property type="evidence" value="ECO:0007669"/>
    <property type="project" value="UniProtKB-SubCell"/>
</dbReference>
<gene>
    <name evidence="9" type="ORF">EGI31_23510</name>
</gene>
<evidence type="ECO:0000256" key="3">
    <source>
        <dbReference type="ARBA" id="ARBA00022692"/>
    </source>
</evidence>
<comment type="caution">
    <text evidence="9">The sequence shown here is derived from an EMBL/GenBank/DDBJ whole genome shotgun (WGS) entry which is preliminary data.</text>
</comment>
<dbReference type="PANTHER" id="PTHR30572">
    <property type="entry name" value="MEMBRANE COMPONENT OF TRANSPORTER-RELATED"/>
    <property type="match status" value="1"/>
</dbReference>
<reference evidence="9 10" key="1">
    <citation type="submission" date="2018-11" db="EMBL/GenBank/DDBJ databases">
        <title>Novel bacteria species description.</title>
        <authorList>
            <person name="Han J.-H."/>
        </authorList>
    </citation>
    <scope>NUCLEOTIDE SEQUENCE [LARGE SCALE GENOMIC DNA]</scope>
    <source>
        <strain evidence="9 10">KCTC23259</strain>
    </source>
</reference>
<evidence type="ECO:0000313" key="9">
    <source>
        <dbReference type="EMBL" id="MCP9765914.1"/>
    </source>
</evidence>
<dbReference type="Pfam" id="PF02687">
    <property type="entry name" value="FtsX"/>
    <property type="match status" value="2"/>
</dbReference>
<comment type="subcellular location">
    <subcellularLocation>
        <location evidence="1">Cell membrane</location>
        <topology evidence="1">Multi-pass membrane protein</topology>
    </subcellularLocation>
</comment>
<dbReference type="AlphaFoldDB" id="A0AAE3H847"/>
<evidence type="ECO:0000259" key="7">
    <source>
        <dbReference type="Pfam" id="PF02687"/>
    </source>
</evidence>
<organism evidence="9 10">
    <name type="scientific">Lacihabitans soyangensis</name>
    <dbReference type="NCBI Taxonomy" id="869394"/>
    <lineage>
        <taxon>Bacteria</taxon>
        <taxon>Pseudomonadati</taxon>
        <taxon>Bacteroidota</taxon>
        <taxon>Cytophagia</taxon>
        <taxon>Cytophagales</taxon>
        <taxon>Leadbetterellaceae</taxon>
        <taxon>Lacihabitans</taxon>
    </lineage>
</organism>
<dbReference type="GO" id="GO:0022857">
    <property type="term" value="F:transmembrane transporter activity"/>
    <property type="evidence" value="ECO:0007669"/>
    <property type="project" value="TreeGrafter"/>
</dbReference>
<dbReference type="RefSeq" id="WP_255039620.1">
    <property type="nucleotide sequence ID" value="NZ_RJUF01000194.1"/>
</dbReference>
<feature type="transmembrane region" description="Helical" evidence="6">
    <location>
        <begin position="21"/>
        <end position="41"/>
    </location>
</feature>
<dbReference type="InterPro" id="IPR003838">
    <property type="entry name" value="ABC3_permease_C"/>
</dbReference>
<evidence type="ECO:0000313" key="10">
    <source>
        <dbReference type="Proteomes" id="UP001204144"/>
    </source>
</evidence>
<feature type="domain" description="MacB-like periplasmic core" evidence="8">
    <location>
        <begin position="20"/>
        <end position="241"/>
    </location>
</feature>
<keyword evidence="3 6" id="KW-0812">Transmembrane</keyword>
<feature type="transmembrane region" description="Helical" evidence="6">
    <location>
        <begin position="760"/>
        <end position="781"/>
    </location>
</feature>
<evidence type="ECO:0000256" key="4">
    <source>
        <dbReference type="ARBA" id="ARBA00022989"/>
    </source>
</evidence>
<evidence type="ECO:0000256" key="1">
    <source>
        <dbReference type="ARBA" id="ARBA00004651"/>
    </source>
</evidence>
<feature type="transmembrane region" description="Helical" evidence="6">
    <location>
        <begin position="331"/>
        <end position="356"/>
    </location>
</feature>
<proteinExistence type="predicted"/>
<dbReference type="InterPro" id="IPR025857">
    <property type="entry name" value="MacB_PCD"/>
</dbReference>
<dbReference type="Pfam" id="PF12704">
    <property type="entry name" value="MacB_PCD"/>
    <property type="match status" value="2"/>
</dbReference>
<dbReference type="PANTHER" id="PTHR30572:SF18">
    <property type="entry name" value="ABC-TYPE MACROLIDE FAMILY EXPORT SYSTEM PERMEASE COMPONENT 2"/>
    <property type="match status" value="1"/>
</dbReference>
<feature type="domain" description="ABC3 transporter permease C-terminal" evidence="7">
    <location>
        <begin position="675"/>
        <end position="783"/>
    </location>
</feature>
<evidence type="ECO:0000256" key="5">
    <source>
        <dbReference type="ARBA" id="ARBA00023136"/>
    </source>
</evidence>
<evidence type="ECO:0000256" key="2">
    <source>
        <dbReference type="ARBA" id="ARBA00022475"/>
    </source>
</evidence>
<feature type="transmembrane region" description="Helical" evidence="6">
    <location>
        <begin position="716"/>
        <end position="740"/>
    </location>
</feature>
<keyword evidence="4 6" id="KW-1133">Transmembrane helix</keyword>
<feature type="transmembrane region" description="Helical" evidence="6">
    <location>
        <begin position="376"/>
        <end position="404"/>
    </location>
</feature>
<feature type="transmembrane region" description="Helical" evidence="6">
    <location>
        <begin position="287"/>
        <end position="306"/>
    </location>
</feature>
<evidence type="ECO:0000256" key="6">
    <source>
        <dbReference type="SAM" id="Phobius"/>
    </source>
</evidence>
<dbReference type="EMBL" id="RJUF01000194">
    <property type="protein sequence ID" value="MCP9765914.1"/>
    <property type="molecule type" value="Genomic_DNA"/>
</dbReference>
<evidence type="ECO:0000259" key="8">
    <source>
        <dbReference type="Pfam" id="PF12704"/>
    </source>
</evidence>
<feature type="domain" description="MacB-like periplasmic core" evidence="8">
    <location>
        <begin position="493"/>
        <end position="624"/>
    </location>
</feature>
<name>A0AAE3H847_9BACT</name>
<protein>
    <submittedName>
        <fullName evidence="9">ABC transporter permease</fullName>
    </submittedName>
</protein>
<sequence>MIKNYFKIAYRSLLKNRLYSLINIGGLALGMATATLLFLWVQNELSFDSYHKKSENIYRINTHLKINDTETWHWASTPYKLADYLKENFPEIEKSTRLFTPWGDFNFILNHEVFAEKKVAFVDNRWFDVFDYRFVKGNPESFKKDNFSMIISEKKAQELFPNENPIGKVIQHDSLLFTIGAVVHSSPSNSSFQYDFIFNNASRLSNPNVAQNDEQWNNFNYQTFILSSSTLKPKEASEKLTKFLKKTRNSDEDNTNLELQKLTDIHFDNVFQSTGLASAGDKTVVNIFSLVAIFILLIACINYINLTTAKASQRIKEVSIKKMIGATKMGLFNQFIIESFITSFIAACLGLLLISLGLPLLNNISDSSFSFQTNPIMFYILGGITLVSVLLTGIYPSLFISSFNPIQSIKGTMKLNTKSSSFRKGLVVFQFTFTVVLLMSTLLIFRQLKFIQNKPLGYEKEHIFTITIPWNVPNSSNVGKTIYEKLKGESSIKDVTLSNSSIVNVMNTHSGSLNWPGRDTTWNPTTSLLKISANYKKFYDLKLSEGRWITDSKADESNFILNETAIREFKIPKPWIGQSFEVHGIKGEIVGIVKDFHFKSLKEAITPIVLYHDSHGYMSTINVKVFPCQYQKALAFAQATWKELAPNNIMNYEFLDDTFNNLHKNEGKQLKMFNAFAGIVLLISCFGLFGLATFASEVRTKEIGIRKVMGASVGSIVNLLSKDFLILVIISILVAAPIAWWAMNKWLQQFAYHIDFHGSIVLLASILVVTIAFLTVSYQAVRTALLNPVKSLKVE</sequence>
<dbReference type="Proteomes" id="UP001204144">
    <property type="component" value="Unassembled WGS sequence"/>
</dbReference>
<keyword evidence="2" id="KW-1003">Cell membrane</keyword>
<feature type="domain" description="ABC3 transporter permease C-terminal" evidence="7">
    <location>
        <begin position="290"/>
        <end position="405"/>
    </location>
</feature>
<feature type="transmembrane region" description="Helical" evidence="6">
    <location>
        <begin position="672"/>
        <end position="695"/>
    </location>
</feature>
<dbReference type="InterPro" id="IPR050250">
    <property type="entry name" value="Macrolide_Exporter_MacB"/>
</dbReference>
<keyword evidence="10" id="KW-1185">Reference proteome</keyword>
<accession>A0AAE3H847</accession>
<keyword evidence="5 6" id="KW-0472">Membrane</keyword>
<feature type="transmembrane region" description="Helical" evidence="6">
    <location>
        <begin position="425"/>
        <end position="445"/>
    </location>
</feature>